<evidence type="ECO:0000259" key="5">
    <source>
        <dbReference type="PROSITE" id="PS51272"/>
    </source>
</evidence>
<name>A0ABT2RPK9_9FIRM</name>
<gene>
    <name evidence="6" type="ORF">OCV99_12500</name>
</gene>
<evidence type="ECO:0000313" key="7">
    <source>
        <dbReference type="Proteomes" id="UP001652431"/>
    </source>
</evidence>
<feature type="chain" id="PRO_5046979475" evidence="3">
    <location>
        <begin position="26"/>
        <end position="329"/>
    </location>
</feature>
<keyword evidence="3" id="KW-0732">Signal</keyword>
<dbReference type="InterPro" id="IPR051465">
    <property type="entry name" value="Cell_Envelope_Struct_Comp"/>
</dbReference>
<reference evidence="6 7" key="1">
    <citation type="journal article" date="2021" name="ISME Commun">
        <title>Automated analysis of genomic sequences facilitates high-throughput and comprehensive description of bacteria.</title>
        <authorList>
            <person name="Hitch T.C.A."/>
        </authorList>
    </citation>
    <scope>NUCLEOTIDE SEQUENCE [LARGE SCALE GENOMIC DNA]</scope>
    <source>
        <strain evidence="6 7">Sanger_03</strain>
    </source>
</reference>
<evidence type="ECO:0000313" key="6">
    <source>
        <dbReference type="EMBL" id="MCU6687347.1"/>
    </source>
</evidence>
<feature type="domain" description="SLH" evidence="5">
    <location>
        <begin position="155"/>
        <end position="217"/>
    </location>
</feature>
<organism evidence="6 7">
    <name type="scientific">Dorea acetigenes</name>
    <dbReference type="NCBI Taxonomy" id="2981787"/>
    <lineage>
        <taxon>Bacteria</taxon>
        <taxon>Bacillati</taxon>
        <taxon>Bacillota</taxon>
        <taxon>Clostridia</taxon>
        <taxon>Lachnospirales</taxon>
        <taxon>Lachnospiraceae</taxon>
        <taxon>Dorea</taxon>
    </lineage>
</organism>
<evidence type="ECO:0000256" key="3">
    <source>
        <dbReference type="SAM" id="SignalP"/>
    </source>
</evidence>
<evidence type="ECO:0000256" key="2">
    <source>
        <dbReference type="SAM" id="MobiDB-lite"/>
    </source>
</evidence>
<protein>
    <submittedName>
        <fullName evidence="6">S-layer homology domain-containing protein</fullName>
    </submittedName>
</protein>
<dbReference type="PROSITE" id="PS51272">
    <property type="entry name" value="SLH"/>
    <property type="match status" value="3"/>
</dbReference>
<dbReference type="PANTHER" id="PTHR43308">
    <property type="entry name" value="OUTER MEMBRANE PROTEIN ALPHA-RELATED"/>
    <property type="match status" value="1"/>
</dbReference>
<evidence type="ECO:0000256" key="1">
    <source>
        <dbReference type="ARBA" id="ARBA00022737"/>
    </source>
</evidence>
<dbReference type="Gene3D" id="3.30.160.60">
    <property type="entry name" value="Classic Zinc Finger"/>
    <property type="match status" value="1"/>
</dbReference>
<proteinExistence type="predicted"/>
<feature type="region of interest" description="Disordered" evidence="2">
    <location>
        <begin position="210"/>
        <end position="237"/>
    </location>
</feature>
<comment type="caution">
    <text evidence="6">The sequence shown here is derived from an EMBL/GenBank/DDBJ whole genome shotgun (WGS) entry which is preliminary data.</text>
</comment>
<evidence type="ECO:0000259" key="4">
    <source>
        <dbReference type="PROSITE" id="PS50157"/>
    </source>
</evidence>
<dbReference type="Pfam" id="PF00395">
    <property type="entry name" value="SLH"/>
    <property type="match status" value="3"/>
</dbReference>
<dbReference type="PROSITE" id="PS50157">
    <property type="entry name" value="ZINC_FINGER_C2H2_2"/>
    <property type="match status" value="1"/>
</dbReference>
<dbReference type="Proteomes" id="UP001652431">
    <property type="component" value="Unassembled WGS sequence"/>
</dbReference>
<sequence>MKLQKIGVLLMVIVMTLCAGLTVSAKDVSDYNDVHENDWHYSYVKDVSEQGLMTGLNATTFGPSQKLARSQFATIIYRMYGRPQTSYKALFNDVVDGNFYSVPVTWASQFGIITGYTDGSGNFGPADDITREQLATMLYRYADKLGYDLSISETANNFPDGSSVSAFALAGMNWCISKGIITGDQGKINPQGTVNRAVCATMISRFNGNGNSNGSSSGDGGNNNNITTPSEPSSECSHKNRTFYAEYVNVRGLYKCQKCHAYFSDVNDLSQHKVDYFDEGHTGNTTERVYDGYYWIEKCTDCGKEFSREYIEKTWGIVVDEGLPTEEHI</sequence>
<feature type="signal peptide" evidence="3">
    <location>
        <begin position="1"/>
        <end position="25"/>
    </location>
</feature>
<keyword evidence="7" id="KW-1185">Reference proteome</keyword>
<dbReference type="RefSeq" id="WP_158370985.1">
    <property type="nucleotide sequence ID" value="NZ_JAOQJU010000017.1"/>
</dbReference>
<feature type="domain" description="SLH" evidence="5">
    <location>
        <begin position="27"/>
        <end position="86"/>
    </location>
</feature>
<feature type="domain" description="C2H2-type" evidence="4">
    <location>
        <begin position="254"/>
        <end position="286"/>
    </location>
</feature>
<feature type="domain" description="SLH" evidence="5">
    <location>
        <begin position="87"/>
        <end position="152"/>
    </location>
</feature>
<dbReference type="InterPro" id="IPR001119">
    <property type="entry name" value="SLH_dom"/>
</dbReference>
<dbReference type="EMBL" id="JAOQJU010000017">
    <property type="protein sequence ID" value="MCU6687347.1"/>
    <property type="molecule type" value="Genomic_DNA"/>
</dbReference>
<keyword evidence="1" id="KW-0677">Repeat</keyword>
<dbReference type="InterPro" id="IPR013087">
    <property type="entry name" value="Znf_C2H2_type"/>
</dbReference>
<feature type="compositionally biased region" description="Polar residues" evidence="2">
    <location>
        <begin position="226"/>
        <end position="235"/>
    </location>
</feature>
<accession>A0ABT2RPK9</accession>
<dbReference type="PANTHER" id="PTHR43308:SF5">
    <property type="entry name" value="S-LAYER PROTEIN _ PEPTIDOGLYCAN ENDO-BETA-N-ACETYLGLUCOSAMINIDASE"/>
    <property type="match status" value="1"/>
</dbReference>